<protein>
    <submittedName>
        <fullName evidence="2">Uncharacterized protein</fullName>
    </submittedName>
</protein>
<evidence type="ECO:0000313" key="2">
    <source>
        <dbReference type="EMBL" id="PVZ05348.1"/>
    </source>
</evidence>
<organism evidence="2 3">
    <name type="scientific">Actinomycetospora cinnamomea</name>
    <dbReference type="NCBI Taxonomy" id="663609"/>
    <lineage>
        <taxon>Bacteria</taxon>
        <taxon>Bacillati</taxon>
        <taxon>Actinomycetota</taxon>
        <taxon>Actinomycetes</taxon>
        <taxon>Pseudonocardiales</taxon>
        <taxon>Pseudonocardiaceae</taxon>
        <taxon>Actinomycetospora</taxon>
    </lineage>
</organism>
<sequence>MQGVAQAPDVRAMATEHLDDEARRFTRRVRWAMAVEGVLALVLGAAGVAAVLEAGAATATVAGVRLGLPQFAVLVAVGALVLLTLRHRAWLRRVAVSKAVLAAALFVAGSVYYPHGVWEMNAAGIFLPVVIALAGFVEFVFLGTANFVSEPSDVPYRERRAVEWP</sequence>
<feature type="transmembrane region" description="Helical" evidence="1">
    <location>
        <begin position="31"/>
        <end position="52"/>
    </location>
</feature>
<evidence type="ECO:0000313" key="3">
    <source>
        <dbReference type="Proteomes" id="UP000245639"/>
    </source>
</evidence>
<dbReference type="RefSeq" id="WP_116710367.1">
    <property type="nucleotide sequence ID" value="NZ_QEKW01000015.1"/>
</dbReference>
<dbReference type="EMBL" id="QEKW01000015">
    <property type="protein sequence ID" value="PVZ05348.1"/>
    <property type="molecule type" value="Genomic_DNA"/>
</dbReference>
<feature type="transmembrane region" description="Helical" evidence="1">
    <location>
        <begin position="125"/>
        <end position="149"/>
    </location>
</feature>
<evidence type="ECO:0000256" key="1">
    <source>
        <dbReference type="SAM" id="Phobius"/>
    </source>
</evidence>
<dbReference type="Proteomes" id="UP000245639">
    <property type="component" value="Unassembled WGS sequence"/>
</dbReference>
<name>A0A2U1EZJ7_9PSEU</name>
<dbReference type="AlphaFoldDB" id="A0A2U1EZJ7"/>
<reference evidence="2 3" key="1">
    <citation type="submission" date="2018-04" db="EMBL/GenBank/DDBJ databases">
        <title>Genomic Encyclopedia of Type Strains, Phase IV (KMG-IV): sequencing the most valuable type-strain genomes for metagenomic binning, comparative biology and taxonomic classification.</title>
        <authorList>
            <person name="Goeker M."/>
        </authorList>
    </citation>
    <scope>NUCLEOTIDE SEQUENCE [LARGE SCALE GENOMIC DNA]</scope>
    <source>
        <strain evidence="2 3">DSM 45771</strain>
    </source>
</reference>
<feature type="transmembrane region" description="Helical" evidence="1">
    <location>
        <begin position="95"/>
        <end position="113"/>
    </location>
</feature>
<keyword evidence="3" id="KW-1185">Reference proteome</keyword>
<gene>
    <name evidence="2" type="ORF">C8D89_11553</name>
</gene>
<feature type="transmembrane region" description="Helical" evidence="1">
    <location>
        <begin position="64"/>
        <end position="83"/>
    </location>
</feature>
<keyword evidence="1" id="KW-0812">Transmembrane</keyword>
<keyword evidence="1" id="KW-0472">Membrane</keyword>
<keyword evidence="1" id="KW-1133">Transmembrane helix</keyword>
<proteinExistence type="predicted"/>
<comment type="caution">
    <text evidence="2">The sequence shown here is derived from an EMBL/GenBank/DDBJ whole genome shotgun (WGS) entry which is preliminary data.</text>
</comment>
<accession>A0A2U1EZJ7</accession>